<reference evidence="1 2" key="1">
    <citation type="submission" date="2020-04" db="EMBL/GenBank/DDBJ databases">
        <title>Draft Genome Sequence of Streptomyces morookaense DSM 40503, an 8-azaguanine-producing strain.</title>
        <authorList>
            <person name="Qi J."/>
            <person name="Gao J.-M."/>
        </authorList>
    </citation>
    <scope>NUCLEOTIDE SEQUENCE [LARGE SCALE GENOMIC DNA]</scope>
    <source>
        <strain evidence="1 2">DSM 40503</strain>
    </source>
</reference>
<dbReference type="InterPro" id="IPR032349">
    <property type="entry name" value="DUF4865"/>
</dbReference>
<gene>
    <name evidence="1" type="ORF">HG542_03060</name>
</gene>
<dbReference type="RefSeq" id="WP_171078415.1">
    <property type="nucleotide sequence ID" value="NZ_BNBU01000001.1"/>
</dbReference>
<accession>A0A7Y7E5C9</accession>
<dbReference type="Pfam" id="PF16157">
    <property type="entry name" value="DUF4865"/>
    <property type="match status" value="1"/>
</dbReference>
<dbReference type="Proteomes" id="UP000587462">
    <property type="component" value="Unassembled WGS sequence"/>
</dbReference>
<proteinExistence type="predicted"/>
<evidence type="ECO:0000313" key="2">
    <source>
        <dbReference type="Proteomes" id="UP000587462"/>
    </source>
</evidence>
<dbReference type="AlphaFoldDB" id="A0A7Y7E5C9"/>
<protein>
    <submittedName>
        <fullName evidence="1">DUF4865 family protein</fullName>
    </submittedName>
</protein>
<sequence>MYAKQYEITLPADYDMGVIRTRVARAAHILDDRAGLGLKAYVIRERGVDGSPVNQYAPLYLWHDTGRMSEFLVGGGGFQNIIASFGRPPVHHWAGIACEAGPARAVTPKAASRRLTPMPDGADPAAVVDTALGELAALARTEGVHTAALAFDPRHWQLMLFVLWEQAVAPDHHATERYEVLHLSSPHLDEIPRGRHW</sequence>
<name>A0A7Y7E5C9_STRMO</name>
<keyword evidence="2" id="KW-1185">Reference proteome</keyword>
<evidence type="ECO:0000313" key="1">
    <source>
        <dbReference type="EMBL" id="NVK76635.1"/>
    </source>
</evidence>
<organism evidence="1 2">
    <name type="scientific">Streptomyces morookaense</name>
    <name type="common">Streptoverticillium morookaense</name>
    <dbReference type="NCBI Taxonomy" id="1970"/>
    <lineage>
        <taxon>Bacteria</taxon>
        <taxon>Bacillati</taxon>
        <taxon>Actinomycetota</taxon>
        <taxon>Actinomycetes</taxon>
        <taxon>Kitasatosporales</taxon>
        <taxon>Streptomycetaceae</taxon>
        <taxon>Streptomyces</taxon>
    </lineage>
</organism>
<comment type="caution">
    <text evidence="1">The sequence shown here is derived from an EMBL/GenBank/DDBJ whole genome shotgun (WGS) entry which is preliminary data.</text>
</comment>
<dbReference type="EMBL" id="JABBXF010000004">
    <property type="protein sequence ID" value="NVK76635.1"/>
    <property type="molecule type" value="Genomic_DNA"/>
</dbReference>